<gene>
    <name evidence="5" type="primary">bssE</name>
    <name evidence="5" type="ORF">MGLY_25760</name>
</gene>
<keyword evidence="6" id="KW-1185">Reference proteome</keyword>
<dbReference type="Pfam" id="PF08406">
    <property type="entry name" value="CbbQ_C"/>
    <property type="match status" value="1"/>
</dbReference>
<protein>
    <submittedName>
        <fullName evidence="5">Chaperone BssE</fullName>
    </submittedName>
</protein>
<dbReference type="InterPro" id="IPR013615">
    <property type="entry name" value="CbbQ_C"/>
</dbReference>
<dbReference type="SUPFAM" id="SSF52540">
    <property type="entry name" value="P-loop containing nucleoside triphosphate hydrolases"/>
    <property type="match status" value="1"/>
</dbReference>
<proteinExistence type="inferred from homology"/>
<dbReference type="InterPro" id="IPR050764">
    <property type="entry name" value="CbbQ/NirQ/NorQ/GpvN"/>
</dbReference>
<dbReference type="PANTHER" id="PTHR42759:SF1">
    <property type="entry name" value="MAGNESIUM-CHELATASE SUBUNIT CHLD"/>
    <property type="match status" value="1"/>
</dbReference>
<dbReference type="RefSeq" id="WP_156274428.1">
    <property type="nucleotide sequence ID" value="NZ_CP046244.1"/>
</dbReference>
<dbReference type="GO" id="GO:0016887">
    <property type="term" value="F:ATP hydrolysis activity"/>
    <property type="evidence" value="ECO:0007669"/>
    <property type="project" value="InterPro"/>
</dbReference>
<reference evidence="5 6" key="1">
    <citation type="submission" date="2019-11" db="EMBL/GenBank/DDBJ databases">
        <title>Genome sequence of Moorella glycerini DSM11254.</title>
        <authorList>
            <person name="Poehlein A."/>
            <person name="Boeer T."/>
            <person name="Daniel R."/>
        </authorList>
    </citation>
    <scope>NUCLEOTIDE SEQUENCE [LARGE SCALE GENOMIC DNA]</scope>
    <source>
        <strain evidence="5 6">DSM 11254</strain>
    </source>
</reference>
<dbReference type="Proteomes" id="UP000425916">
    <property type="component" value="Chromosome"/>
</dbReference>
<dbReference type="Gene3D" id="3.40.50.300">
    <property type="entry name" value="P-loop containing nucleotide triphosphate hydrolases"/>
    <property type="match status" value="1"/>
</dbReference>
<feature type="domain" description="AAA+ ATPase" evidence="4">
    <location>
        <begin position="35"/>
        <end position="180"/>
    </location>
</feature>
<keyword evidence="2" id="KW-0547">Nucleotide-binding</keyword>
<sequence>MNNNNLKIPEPDPFFYIDAETRIMLHHFEAISRKHPVNILITGKQGCGKSSLVRQFAAVYQRPLATFQVGILSEPGQLFGEHALVDGETRYRPYLFPQAVQTPRCVIHLEEINRPEHPKALNMLFSLLAEDRRVWIDELGLIEVAPGVVIFATMNEGEEFVGTEMLDPALRDRFYTILMDYIPAEVEAEVLAQKTGVDREQAREIVNIVNKMRGHAETPLDVSTRTSLMIAELVAAGASIREAITFSMQIDREHLESILLALHLEKGLTDARKTTRYILFTGDLDL</sequence>
<dbReference type="InterPro" id="IPR011704">
    <property type="entry name" value="ATPase_dyneun-rel_AAA"/>
</dbReference>
<evidence type="ECO:0000256" key="1">
    <source>
        <dbReference type="ARBA" id="ARBA00009417"/>
    </source>
</evidence>
<keyword evidence="3" id="KW-0067">ATP-binding</keyword>
<evidence type="ECO:0000256" key="3">
    <source>
        <dbReference type="ARBA" id="ARBA00022840"/>
    </source>
</evidence>
<dbReference type="OrthoDB" id="40849at2"/>
<dbReference type="InterPro" id="IPR003593">
    <property type="entry name" value="AAA+_ATPase"/>
</dbReference>
<dbReference type="Pfam" id="PF07728">
    <property type="entry name" value="AAA_5"/>
    <property type="match status" value="1"/>
</dbReference>
<dbReference type="SMART" id="SM00382">
    <property type="entry name" value="AAA"/>
    <property type="match status" value="1"/>
</dbReference>
<dbReference type="AlphaFoldDB" id="A0A6I5ZU71"/>
<dbReference type="GO" id="GO:0005524">
    <property type="term" value="F:ATP binding"/>
    <property type="evidence" value="ECO:0007669"/>
    <property type="project" value="UniProtKB-KW"/>
</dbReference>
<evidence type="ECO:0000256" key="2">
    <source>
        <dbReference type="ARBA" id="ARBA00022741"/>
    </source>
</evidence>
<evidence type="ECO:0000313" key="5">
    <source>
        <dbReference type="EMBL" id="QGP93175.1"/>
    </source>
</evidence>
<organism evidence="5 6">
    <name type="scientific">Neomoorella glycerini</name>
    <dbReference type="NCBI Taxonomy" id="55779"/>
    <lineage>
        <taxon>Bacteria</taxon>
        <taxon>Bacillati</taxon>
        <taxon>Bacillota</taxon>
        <taxon>Clostridia</taxon>
        <taxon>Neomoorellales</taxon>
        <taxon>Neomoorellaceae</taxon>
        <taxon>Neomoorella</taxon>
    </lineage>
</organism>
<name>A0A6I5ZU71_9FIRM</name>
<evidence type="ECO:0000259" key="4">
    <source>
        <dbReference type="SMART" id="SM00382"/>
    </source>
</evidence>
<dbReference type="InterPro" id="IPR027417">
    <property type="entry name" value="P-loop_NTPase"/>
</dbReference>
<evidence type="ECO:0000313" key="6">
    <source>
        <dbReference type="Proteomes" id="UP000425916"/>
    </source>
</evidence>
<comment type="similarity">
    <text evidence="1">Belongs to the CbbQ/NirQ/NorQ/GpvN family.</text>
</comment>
<dbReference type="EMBL" id="CP046244">
    <property type="protein sequence ID" value="QGP93175.1"/>
    <property type="molecule type" value="Genomic_DNA"/>
</dbReference>
<accession>A0A6I5ZU71</accession>
<dbReference type="PANTHER" id="PTHR42759">
    <property type="entry name" value="MOXR FAMILY PROTEIN"/>
    <property type="match status" value="1"/>
</dbReference>